<sequence>MQHATLLFFSACAVAAVSQAEGTCSSLEYNVDYSGNDRGNAPSSSVKDCCTICSSTFGCNAFTWTDYHGGTCWLKQSKTTSKPSDGAISGTVEPSPQSSNCPSLERNIDYSGTDIGNAPSASADGCCFICSNTNNCKAFTWTSYNSGTCWLKNTVGSLKEVIGAISGRVSGSNANEWRMSPIKVIHARVQGDEPVWHPGVNLWLSKFGYTAEDRYMNNLDTVNTASVEGALMYVQAEGINMNEQSVRCQRKNRMQYIVFYEITIVQPTKSIKYYRNHNPFEYGPFTAMDGGKCTNSGSDIKTSCKAYYGLDGVENIGTNVGCDSKSSDPRAPYPGNYWYSFPNSCAHHLRADKTSACRGQFSGGLCPLGDQPNGLTCTYSYTILGYLNIDDLVGITKMGFYNYHDFCQSGGVEFKARNTGNGFQVEQSLEFWRNPGDPNANSNRAVQMVAMYNQMIRSGQRTNMTLLPTVETLAAANPECYKNSGICARAKFGCKRQMLSQLCTVCSSEGSDCVVAPPNYLFPDF</sequence>
<name>A0A976IEY1_BRELC</name>
<dbReference type="GO" id="GO:0006508">
    <property type="term" value="P:proteolysis"/>
    <property type="evidence" value="ECO:0007669"/>
    <property type="project" value="InterPro"/>
</dbReference>
<dbReference type="GO" id="GO:0005576">
    <property type="term" value="C:extracellular region"/>
    <property type="evidence" value="ECO:0007669"/>
    <property type="project" value="InterPro"/>
</dbReference>
<dbReference type="AlphaFoldDB" id="A0A976IEY1"/>
<organism evidence="5 6">
    <name type="scientific">Bremia lactucae</name>
    <name type="common">Lettuce downy mildew</name>
    <dbReference type="NCBI Taxonomy" id="4779"/>
    <lineage>
        <taxon>Eukaryota</taxon>
        <taxon>Sar</taxon>
        <taxon>Stramenopiles</taxon>
        <taxon>Oomycota</taxon>
        <taxon>Peronosporomycetes</taxon>
        <taxon>Peronosporales</taxon>
        <taxon>Peronosporaceae</taxon>
        <taxon>Bremia</taxon>
    </lineage>
</organism>
<evidence type="ECO:0000256" key="3">
    <source>
        <dbReference type="SAM" id="SignalP"/>
    </source>
</evidence>
<protein>
    <recommendedName>
        <fullName evidence="4">Apple domain-containing protein</fullName>
    </recommendedName>
</protein>
<keyword evidence="6" id="KW-1185">Reference proteome</keyword>
<keyword evidence="2" id="KW-1015">Disulfide bond</keyword>
<evidence type="ECO:0000313" key="6">
    <source>
        <dbReference type="Proteomes" id="UP000294530"/>
    </source>
</evidence>
<reference evidence="5 6" key="1">
    <citation type="journal article" date="2021" name="Genome Biol.">
        <title>AFLAP: assembly-free linkage analysis pipeline using k-mers from genome sequencing data.</title>
        <authorList>
            <person name="Fletcher K."/>
            <person name="Zhang L."/>
            <person name="Gil J."/>
            <person name="Han R."/>
            <person name="Cavanaugh K."/>
            <person name="Michelmore R."/>
        </authorList>
    </citation>
    <scope>NUCLEOTIDE SEQUENCE [LARGE SCALE GENOMIC DNA]</scope>
    <source>
        <strain evidence="5 6">SF5</strain>
    </source>
</reference>
<dbReference type="PANTHER" id="PTHR33946">
    <property type="match status" value="1"/>
</dbReference>
<dbReference type="Pfam" id="PF14295">
    <property type="entry name" value="PAN_4"/>
    <property type="match status" value="2"/>
</dbReference>
<evidence type="ECO:0000256" key="1">
    <source>
        <dbReference type="ARBA" id="ARBA00022737"/>
    </source>
</evidence>
<dbReference type="EMBL" id="SHOA02000016">
    <property type="protein sequence ID" value="TDH69209.1"/>
    <property type="molecule type" value="Genomic_DNA"/>
</dbReference>
<gene>
    <name evidence="5" type="ORF">CCR75_003193</name>
</gene>
<feature type="chain" id="PRO_5036856798" description="Apple domain-containing protein" evidence="3">
    <location>
        <begin position="21"/>
        <end position="525"/>
    </location>
</feature>
<evidence type="ECO:0000259" key="4">
    <source>
        <dbReference type="PROSITE" id="PS50948"/>
    </source>
</evidence>
<keyword evidence="3" id="KW-0732">Signal</keyword>
<dbReference type="PROSITE" id="PS50948">
    <property type="entry name" value="PAN"/>
    <property type="match status" value="1"/>
</dbReference>
<keyword evidence="1" id="KW-0677">Repeat</keyword>
<evidence type="ECO:0000313" key="5">
    <source>
        <dbReference type="EMBL" id="TDH69209.1"/>
    </source>
</evidence>
<comment type="caution">
    <text evidence="5">The sequence shown here is derived from an EMBL/GenBank/DDBJ whole genome shotgun (WGS) entry which is preliminary data.</text>
</comment>
<dbReference type="Proteomes" id="UP000294530">
    <property type="component" value="Unassembled WGS sequence"/>
</dbReference>
<feature type="domain" description="Apple" evidence="4">
    <location>
        <begin position="24"/>
        <end position="101"/>
    </location>
</feature>
<accession>A0A976IEY1</accession>
<dbReference type="InterPro" id="IPR000177">
    <property type="entry name" value="Apple"/>
</dbReference>
<dbReference type="GeneID" id="94346961"/>
<dbReference type="KEGG" id="blac:94346961"/>
<dbReference type="Gene3D" id="3.50.4.10">
    <property type="entry name" value="Hepatocyte Growth Factor"/>
    <property type="match status" value="2"/>
</dbReference>
<proteinExistence type="predicted"/>
<feature type="signal peptide" evidence="3">
    <location>
        <begin position="1"/>
        <end position="20"/>
    </location>
</feature>
<dbReference type="OrthoDB" id="159388at2759"/>
<dbReference type="InterPro" id="IPR003609">
    <property type="entry name" value="Pan_app"/>
</dbReference>
<dbReference type="PANTHER" id="PTHR33946:SF4">
    <property type="entry name" value="COAGULATION FACTOR XI"/>
    <property type="match status" value="1"/>
</dbReference>
<dbReference type="CDD" id="cd01100">
    <property type="entry name" value="APPLE_Factor_XI_like"/>
    <property type="match status" value="2"/>
</dbReference>
<dbReference type="SMART" id="SM00223">
    <property type="entry name" value="APPLE"/>
    <property type="match status" value="2"/>
</dbReference>
<evidence type="ECO:0000256" key="2">
    <source>
        <dbReference type="ARBA" id="ARBA00023157"/>
    </source>
</evidence>
<dbReference type="RefSeq" id="XP_067818708.1">
    <property type="nucleotide sequence ID" value="XM_067961290.1"/>
</dbReference>